<reference evidence="4 5" key="1">
    <citation type="journal article" date="2015" name="Genome Announc.">
        <title>Expanding the biotechnology potential of lactobacilli through comparative genomics of 213 strains and associated genera.</title>
        <authorList>
            <person name="Sun Z."/>
            <person name="Harris H.M."/>
            <person name="McCann A."/>
            <person name="Guo C."/>
            <person name="Argimon S."/>
            <person name="Zhang W."/>
            <person name="Yang X."/>
            <person name="Jeffery I.B."/>
            <person name="Cooney J.C."/>
            <person name="Kagawa T.F."/>
            <person name="Liu W."/>
            <person name="Song Y."/>
            <person name="Salvetti E."/>
            <person name="Wrobel A."/>
            <person name="Rasinkangas P."/>
            <person name="Parkhill J."/>
            <person name="Rea M.C."/>
            <person name="O'Sullivan O."/>
            <person name="Ritari J."/>
            <person name="Douillard F.P."/>
            <person name="Paul Ross R."/>
            <person name="Yang R."/>
            <person name="Briner A.E."/>
            <person name="Felis G.E."/>
            <person name="de Vos W.M."/>
            <person name="Barrangou R."/>
            <person name="Klaenhammer T.R."/>
            <person name="Caufield P.W."/>
            <person name="Cui Y."/>
            <person name="Zhang H."/>
            <person name="O'Toole P.W."/>
        </authorList>
    </citation>
    <scope>NUCLEOTIDE SEQUENCE [LARGE SCALE GENOMIC DNA]</scope>
    <source>
        <strain evidence="4 5">DSM 16230</strain>
    </source>
</reference>
<organism evidence="4 5">
    <name type="scientific">Liquorilactobacillus satsumensis DSM 16230 = JCM 12392</name>
    <dbReference type="NCBI Taxonomy" id="1423801"/>
    <lineage>
        <taxon>Bacteria</taxon>
        <taxon>Bacillati</taxon>
        <taxon>Bacillota</taxon>
        <taxon>Bacilli</taxon>
        <taxon>Lactobacillales</taxon>
        <taxon>Lactobacillaceae</taxon>
        <taxon>Liquorilactobacillus</taxon>
    </lineage>
</organism>
<dbReference type="InterPro" id="IPR029044">
    <property type="entry name" value="Nucleotide-diphossugar_trans"/>
</dbReference>
<dbReference type="SUPFAM" id="SSF53448">
    <property type="entry name" value="Nucleotide-diphospho-sugar transferases"/>
    <property type="match status" value="1"/>
</dbReference>
<dbReference type="EMBL" id="AZFQ01000039">
    <property type="protein sequence ID" value="KRL98498.1"/>
    <property type="molecule type" value="Genomic_DNA"/>
</dbReference>
<evidence type="ECO:0000313" key="4">
    <source>
        <dbReference type="EMBL" id="KRL98498.1"/>
    </source>
</evidence>
<evidence type="ECO:0000313" key="5">
    <source>
        <dbReference type="Proteomes" id="UP000051166"/>
    </source>
</evidence>
<evidence type="ECO:0000256" key="1">
    <source>
        <dbReference type="ARBA" id="ARBA00022676"/>
    </source>
</evidence>
<feature type="domain" description="Glycosyltransferase 2-like" evidence="3">
    <location>
        <begin position="1"/>
        <end position="104"/>
    </location>
</feature>
<dbReference type="PATRIC" id="fig|1423801.4.peg.828"/>
<dbReference type="Proteomes" id="UP000051166">
    <property type="component" value="Unassembled WGS sequence"/>
</dbReference>
<keyword evidence="1" id="KW-0328">Glycosyltransferase</keyword>
<dbReference type="STRING" id="1423801.FD50_GL000814"/>
<dbReference type="PANTHER" id="PTHR22916">
    <property type="entry name" value="GLYCOSYLTRANSFERASE"/>
    <property type="match status" value="1"/>
</dbReference>
<evidence type="ECO:0000256" key="2">
    <source>
        <dbReference type="ARBA" id="ARBA00022679"/>
    </source>
</evidence>
<evidence type="ECO:0000259" key="3">
    <source>
        <dbReference type="Pfam" id="PF00535"/>
    </source>
</evidence>
<comment type="caution">
    <text evidence="4">The sequence shown here is derived from an EMBL/GenBank/DDBJ whole genome shotgun (WGS) entry which is preliminary data.</text>
</comment>
<dbReference type="GO" id="GO:0016757">
    <property type="term" value="F:glycosyltransferase activity"/>
    <property type="evidence" value="ECO:0007669"/>
    <property type="project" value="UniProtKB-KW"/>
</dbReference>
<dbReference type="PANTHER" id="PTHR22916:SF51">
    <property type="entry name" value="GLYCOSYLTRANSFERASE EPSH-RELATED"/>
    <property type="match status" value="1"/>
</dbReference>
<keyword evidence="2 4" id="KW-0808">Transferase</keyword>
<gene>
    <name evidence="4" type="ORF">FD50_GL000814</name>
</gene>
<protein>
    <submittedName>
        <fullName evidence="4">Glycosyltransferase</fullName>
    </submittedName>
</protein>
<dbReference type="CDD" id="cd00761">
    <property type="entry name" value="Glyco_tranf_GTA_type"/>
    <property type="match status" value="1"/>
</dbReference>
<proteinExistence type="predicted"/>
<sequence>MDDGSTNNSYELCTNYAQKDPRIKIIRQKNSGVSVARNHGLKKATGDYICFVDPDDWVAKNYVGELLHALQTSDADFVISDCFVHYPHSEKENRFLNIPEGNLTGKAKNLLLYQLVGKKICAYYPPEIAAGVPWAKMFKRSFIEANQLSFIPGMRRMQDNIFCLYAIECAAKIHYLPQKLYYYRKEEGSASSKYSTQIVDNFEKYFDETFKFLSLSQREDIMYHAMYMKELTSFNSFLYHYYFHPRNPNNYWESKKALNTLLNKKRYQTALGKVNYNLLNTQEKVFVFCLKHRLYLALKILVRLRNKSKS</sequence>
<accession>A0A0R1V5Y6</accession>
<dbReference type="InterPro" id="IPR001173">
    <property type="entry name" value="Glyco_trans_2-like"/>
</dbReference>
<keyword evidence="5" id="KW-1185">Reference proteome</keyword>
<dbReference type="AlphaFoldDB" id="A0A0R1V5Y6"/>
<dbReference type="Pfam" id="PF00535">
    <property type="entry name" value="Glycos_transf_2"/>
    <property type="match status" value="1"/>
</dbReference>
<dbReference type="Gene3D" id="3.90.550.10">
    <property type="entry name" value="Spore Coat Polysaccharide Biosynthesis Protein SpsA, Chain A"/>
    <property type="match status" value="1"/>
</dbReference>
<name>A0A0R1V5Y6_9LACO</name>